<dbReference type="Proteomes" id="UP000541444">
    <property type="component" value="Unassembled WGS sequence"/>
</dbReference>
<dbReference type="InterPro" id="IPR036400">
    <property type="entry name" value="Cyt_B5-like_heme/steroid_sf"/>
</dbReference>
<reference evidence="1 2" key="1">
    <citation type="journal article" date="2020" name="IScience">
        <title>Genome Sequencing of the Endangered Kingdonia uniflora (Circaeasteraceae, Ranunculales) Reveals Potential Mechanisms of Evolutionary Specialization.</title>
        <authorList>
            <person name="Sun Y."/>
            <person name="Deng T."/>
            <person name="Zhang A."/>
            <person name="Moore M.J."/>
            <person name="Landis J.B."/>
            <person name="Lin N."/>
            <person name="Zhang H."/>
            <person name="Zhang X."/>
            <person name="Huang J."/>
            <person name="Zhang X."/>
            <person name="Sun H."/>
            <person name="Wang H."/>
        </authorList>
    </citation>
    <scope>NUCLEOTIDE SEQUENCE [LARGE SCALE GENOMIC DNA]</scope>
    <source>
        <strain evidence="1">TB1705</strain>
        <tissue evidence="1">Leaf</tissue>
    </source>
</reference>
<comment type="caution">
    <text evidence="1">The sequence shown here is derived from an EMBL/GenBank/DDBJ whole genome shotgun (WGS) entry which is preliminary data.</text>
</comment>
<evidence type="ECO:0000313" key="2">
    <source>
        <dbReference type="Proteomes" id="UP000541444"/>
    </source>
</evidence>
<dbReference type="EMBL" id="JACGCM010000792">
    <property type="protein sequence ID" value="KAF6166400.1"/>
    <property type="molecule type" value="Genomic_DNA"/>
</dbReference>
<evidence type="ECO:0000313" key="1">
    <source>
        <dbReference type="EMBL" id="KAF6166400.1"/>
    </source>
</evidence>
<dbReference type="OrthoDB" id="260519at2759"/>
<organism evidence="1 2">
    <name type="scientific">Kingdonia uniflora</name>
    <dbReference type="NCBI Taxonomy" id="39325"/>
    <lineage>
        <taxon>Eukaryota</taxon>
        <taxon>Viridiplantae</taxon>
        <taxon>Streptophyta</taxon>
        <taxon>Embryophyta</taxon>
        <taxon>Tracheophyta</taxon>
        <taxon>Spermatophyta</taxon>
        <taxon>Magnoliopsida</taxon>
        <taxon>Ranunculales</taxon>
        <taxon>Circaeasteraceae</taxon>
        <taxon>Kingdonia</taxon>
    </lineage>
</organism>
<keyword evidence="2" id="KW-1185">Reference proteome</keyword>
<sequence length="106" mass="12127">MSFSYSFIGLELSFAKVVGYRQDINPHLIPWFKAVSQTLSFVYGVVGKDTTDDFEDVGHSSSVRTMMDYYYVEEIDSSTKQKSTSFKQPQYNQDIRLQTIGKNICA</sequence>
<dbReference type="Gene3D" id="3.10.120.10">
    <property type="entry name" value="Cytochrome b5-like heme/steroid binding domain"/>
    <property type="match status" value="1"/>
</dbReference>
<gene>
    <name evidence="1" type="ORF">GIB67_034951</name>
</gene>
<proteinExistence type="predicted"/>
<name>A0A7J7NHC1_9MAGN</name>
<accession>A0A7J7NHC1</accession>
<dbReference type="SUPFAM" id="SSF55856">
    <property type="entry name" value="Cytochrome b5-like heme/steroid binding domain"/>
    <property type="match status" value="1"/>
</dbReference>
<dbReference type="AlphaFoldDB" id="A0A7J7NHC1"/>
<protein>
    <submittedName>
        <fullName evidence="1">Uncharacterized protein</fullName>
    </submittedName>
</protein>